<dbReference type="AlphaFoldDB" id="A0A2M9AA88"/>
<reference evidence="3 4" key="1">
    <citation type="submission" date="2017-11" db="EMBL/GenBank/DDBJ databases">
        <title>Animal gut microbial communities from fecal samples from Wisconsin, USA.</title>
        <authorList>
            <person name="Neumann A."/>
        </authorList>
    </citation>
    <scope>NUCLEOTIDE SEQUENCE [LARGE SCALE GENOMIC DNA]</scope>
    <source>
        <strain evidence="3 4">UWS3</strain>
    </source>
</reference>
<feature type="transmembrane region" description="Helical" evidence="1">
    <location>
        <begin position="83"/>
        <end position="102"/>
    </location>
</feature>
<feature type="transmembrane region" description="Helical" evidence="1">
    <location>
        <begin position="151"/>
        <end position="168"/>
    </location>
</feature>
<organism evidence="3 4">
    <name type="scientific">Hallerella succinigenes</name>
    <dbReference type="NCBI Taxonomy" id="1896222"/>
    <lineage>
        <taxon>Bacteria</taxon>
        <taxon>Pseudomonadati</taxon>
        <taxon>Fibrobacterota</taxon>
        <taxon>Fibrobacteria</taxon>
        <taxon>Fibrobacterales</taxon>
        <taxon>Fibrobacteraceae</taxon>
        <taxon>Hallerella</taxon>
    </lineage>
</organism>
<dbReference type="EMBL" id="PGEX01000001">
    <property type="protein sequence ID" value="PJJ42533.1"/>
    <property type="molecule type" value="Genomic_DNA"/>
</dbReference>
<dbReference type="PANTHER" id="PTHR42736:SF1">
    <property type="entry name" value="PROTEIN-GLUTAMINE GAMMA-GLUTAMYLTRANSFERASE"/>
    <property type="match status" value="1"/>
</dbReference>
<feature type="transmembrane region" description="Helical" evidence="1">
    <location>
        <begin position="54"/>
        <end position="71"/>
    </location>
</feature>
<keyword evidence="4" id="KW-1185">Reference proteome</keyword>
<feature type="transmembrane region" description="Helical" evidence="1">
    <location>
        <begin position="527"/>
        <end position="546"/>
    </location>
</feature>
<dbReference type="InterPro" id="IPR038765">
    <property type="entry name" value="Papain-like_cys_pep_sf"/>
</dbReference>
<accession>A0A2M9AA88</accession>
<dbReference type="InterPro" id="IPR052901">
    <property type="entry name" value="Bact_TGase-like"/>
</dbReference>
<evidence type="ECO:0000256" key="1">
    <source>
        <dbReference type="SAM" id="Phobius"/>
    </source>
</evidence>
<dbReference type="Gene3D" id="3.10.620.30">
    <property type="match status" value="1"/>
</dbReference>
<feature type="transmembrane region" description="Helical" evidence="1">
    <location>
        <begin position="12"/>
        <end position="42"/>
    </location>
</feature>
<feature type="domain" description="Transglutaminase-like" evidence="2">
    <location>
        <begin position="404"/>
        <end position="473"/>
    </location>
</feature>
<dbReference type="OrthoDB" id="9804872at2"/>
<protein>
    <submittedName>
        <fullName evidence="3">Transglutaminase superfamily protein</fullName>
    </submittedName>
</protein>
<dbReference type="Proteomes" id="UP000231134">
    <property type="component" value="Unassembled WGS sequence"/>
</dbReference>
<proteinExistence type="predicted"/>
<sequence>MKKNGSNEAALVILVAAIFALWSASQTMQLAVLSLLFCLWTYRRLRLGKAVKLRRIWLYLGMIPFAIWFAAFRSTPGGFSPLFFYIPAWYFLYLALVEWLCVGRGGRMVFVWFDAFVVFTLSSFEASAAIGVAFGVATLALLWDVRSKKNFALWLLFWIGFFLLLLAAKNLNLDKRSDYATRAARYENDYHKRTLMGFSSVGALTAFSKNYSGEFEDDVVFRVYSKRMPLFLKGIAYERYLPKVGLWKQSKQHRFLQTGRFVGDYGGFEVREPFDSTAVWVQSNLFVEKALFAPPGAAGVALKNIDSLPHFAGDFFQTPERSPRNWYYWDGIRTRDTLTQNDSAWLQVPNSLLPLLDSAVLQMELSLSKDSLKSNLKKIRTYFDENFKYQLSFERSEEDPLEDFYRKRRGFCSYFASFSTLLLRHLGIPARYASGFAYPEIGEGYWIFRRRTAHGWVEFLDADGYWNTFDPTPVSARLQNGEHSRFERLSERLRSMLSLAWHELTEGRWRTSLDSFTNWMSNVFESLTFKLFLGVLLIGSLAWWVVRCIRIRQKERENVSKRILELRQMLEKAESKLSGMGYVRNQGETAWSFLQRIPSTPKTEPFRQMLVSYCLNRWRSL</sequence>
<feature type="transmembrane region" description="Helical" evidence="1">
    <location>
        <begin position="109"/>
        <end position="139"/>
    </location>
</feature>
<keyword evidence="1" id="KW-0472">Membrane</keyword>
<dbReference type="PANTHER" id="PTHR42736">
    <property type="entry name" value="PROTEIN-GLUTAMINE GAMMA-GLUTAMYLTRANSFERASE"/>
    <property type="match status" value="1"/>
</dbReference>
<keyword evidence="1" id="KW-0812">Transmembrane</keyword>
<dbReference type="Pfam" id="PF01841">
    <property type="entry name" value="Transglut_core"/>
    <property type="match status" value="1"/>
</dbReference>
<comment type="caution">
    <text evidence="3">The sequence shown here is derived from an EMBL/GenBank/DDBJ whole genome shotgun (WGS) entry which is preliminary data.</text>
</comment>
<evidence type="ECO:0000259" key="2">
    <source>
        <dbReference type="SMART" id="SM00460"/>
    </source>
</evidence>
<dbReference type="SUPFAM" id="SSF54001">
    <property type="entry name" value="Cysteine proteinases"/>
    <property type="match status" value="1"/>
</dbReference>
<gene>
    <name evidence="3" type="ORF">BGX16_2565</name>
</gene>
<evidence type="ECO:0000313" key="3">
    <source>
        <dbReference type="EMBL" id="PJJ42533.1"/>
    </source>
</evidence>
<dbReference type="InterPro" id="IPR002931">
    <property type="entry name" value="Transglutaminase-like"/>
</dbReference>
<keyword evidence="1" id="KW-1133">Transmembrane helix</keyword>
<evidence type="ECO:0000313" key="4">
    <source>
        <dbReference type="Proteomes" id="UP000231134"/>
    </source>
</evidence>
<dbReference type="RefSeq" id="WP_100426385.1">
    <property type="nucleotide sequence ID" value="NZ_PGEX01000001.1"/>
</dbReference>
<feature type="transmembrane region" description="Helical" evidence="1">
    <location>
        <begin position="411"/>
        <end position="428"/>
    </location>
</feature>
<name>A0A2M9AA88_9BACT</name>
<dbReference type="SMART" id="SM00460">
    <property type="entry name" value="TGc"/>
    <property type="match status" value="1"/>
</dbReference>